<dbReference type="Proteomes" id="UP000004810">
    <property type="component" value="Unassembled WGS sequence"/>
</dbReference>
<reference evidence="3" key="1">
    <citation type="submission" date="2012-08" db="EMBL/GenBank/DDBJ databases">
        <title>The Genome Sequence of Wuchereria bancrofti.</title>
        <authorList>
            <person name="Nutman T.B."/>
            <person name="Fink D.L."/>
            <person name="Russ C."/>
            <person name="Young S."/>
            <person name="Zeng Q."/>
            <person name="Koehrsen M."/>
            <person name="Alvarado L."/>
            <person name="Berlin A."/>
            <person name="Chapman S.B."/>
            <person name="Chen Z."/>
            <person name="Freedman E."/>
            <person name="Gellesch M."/>
            <person name="Goldberg J."/>
            <person name="Griggs A."/>
            <person name="Gujja S."/>
            <person name="Heilman E.R."/>
            <person name="Heiman D."/>
            <person name="Hepburn T."/>
            <person name="Howarth C."/>
            <person name="Jen D."/>
            <person name="Larson L."/>
            <person name="Lewis B."/>
            <person name="Mehta T."/>
            <person name="Park D."/>
            <person name="Pearson M."/>
            <person name="Roberts A."/>
            <person name="Saif S."/>
            <person name="Shea T."/>
            <person name="Shenoy N."/>
            <person name="Sisk P."/>
            <person name="Stolte C."/>
            <person name="Sykes S."/>
            <person name="Walk T."/>
            <person name="White J."/>
            <person name="Yandava C."/>
            <person name="Haas B."/>
            <person name="Henn M.R."/>
            <person name="Nusbaum C."/>
            <person name="Birren B."/>
        </authorList>
    </citation>
    <scope>NUCLEOTIDE SEQUENCE [LARGE SCALE GENOMIC DNA]</scope>
    <source>
        <strain evidence="3">NA</strain>
    </source>
</reference>
<name>J9ELJ1_WUCBA</name>
<gene>
    <name evidence="2" type="ORF">WUBG_05728</name>
</gene>
<dbReference type="AlphaFoldDB" id="J9ELJ1"/>
<comment type="caution">
    <text evidence="2">The sequence shown here is derived from an EMBL/GenBank/DDBJ whole genome shotgun (WGS) entry which is preliminary data.</text>
</comment>
<evidence type="ECO:0000256" key="1">
    <source>
        <dbReference type="SAM" id="MobiDB-lite"/>
    </source>
</evidence>
<proteinExistence type="predicted"/>
<evidence type="ECO:0000313" key="3">
    <source>
        <dbReference type="Proteomes" id="UP000004810"/>
    </source>
</evidence>
<organism evidence="2 3">
    <name type="scientific">Wuchereria bancrofti</name>
    <dbReference type="NCBI Taxonomy" id="6293"/>
    <lineage>
        <taxon>Eukaryota</taxon>
        <taxon>Metazoa</taxon>
        <taxon>Ecdysozoa</taxon>
        <taxon>Nematoda</taxon>
        <taxon>Chromadorea</taxon>
        <taxon>Rhabditida</taxon>
        <taxon>Spirurina</taxon>
        <taxon>Spiruromorpha</taxon>
        <taxon>Filarioidea</taxon>
        <taxon>Onchocercidae</taxon>
        <taxon>Wuchereria</taxon>
    </lineage>
</organism>
<dbReference type="EMBL" id="ADBV01002261">
    <property type="protein sequence ID" value="EJW83361.1"/>
    <property type="molecule type" value="Genomic_DNA"/>
</dbReference>
<protein>
    <submittedName>
        <fullName evidence="2">Uncharacterized protein</fullName>
    </submittedName>
</protein>
<sequence length="192" mass="20925">MSAQTGSKADEEIRSEPGVSTSAAAVSRRRIIYRPFSINPQTSTTTVTATIRDTLIAVRDAVAASIMTTSSSILPRVSTNTAETASINIHSSTSTSNVSQQHTVCSTNPETNVATPTISAINKVPRRWEQWNSSEINAFFEGIKMGFKAVGVFQHSALFAGAYELNRSQDMKLFHLEGLMIWNGEQYFTSLS</sequence>
<evidence type="ECO:0000313" key="2">
    <source>
        <dbReference type="EMBL" id="EJW83361.1"/>
    </source>
</evidence>
<feature type="region of interest" description="Disordered" evidence="1">
    <location>
        <begin position="1"/>
        <end position="21"/>
    </location>
</feature>
<accession>J9ELJ1</accession>